<organism evidence="1 2">
    <name type="scientific">Eleutherodactylus coqui</name>
    <name type="common">Puerto Rican coqui</name>
    <dbReference type="NCBI Taxonomy" id="57060"/>
    <lineage>
        <taxon>Eukaryota</taxon>
        <taxon>Metazoa</taxon>
        <taxon>Chordata</taxon>
        <taxon>Craniata</taxon>
        <taxon>Vertebrata</taxon>
        <taxon>Euteleostomi</taxon>
        <taxon>Amphibia</taxon>
        <taxon>Batrachia</taxon>
        <taxon>Anura</taxon>
        <taxon>Neobatrachia</taxon>
        <taxon>Hyloidea</taxon>
        <taxon>Eleutherodactylidae</taxon>
        <taxon>Eleutherodactylinae</taxon>
        <taxon>Eleutherodactylus</taxon>
        <taxon>Eleutherodactylus</taxon>
    </lineage>
</organism>
<accession>A0A8J6AZT5</accession>
<proteinExistence type="predicted"/>
<comment type="caution">
    <text evidence="1">The sequence shown here is derived from an EMBL/GenBank/DDBJ whole genome shotgun (WGS) entry which is preliminary data.</text>
</comment>
<protein>
    <submittedName>
        <fullName evidence="1">Uncharacterized protein</fullName>
    </submittedName>
</protein>
<evidence type="ECO:0000313" key="1">
    <source>
        <dbReference type="EMBL" id="KAG9460424.1"/>
    </source>
</evidence>
<dbReference type="Proteomes" id="UP000770717">
    <property type="component" value="Unassembled WGS sequence"/>
</dbReference>
<dbReference type="EMBL" id="WNTK01070737">
    <property type="protein sequence ID" value="KAG9460424.1"/>
    <property type="molecule type" value="Genomic_DNA"/>
</dbReference>
<gene>
    <name evidence="1" type="ORF">GDO78_021878</name>
</gene>
<dbReference type="AlphaFoldDB" id="A0A8J6AZT5"/>
<evidence type="ECO:0000313" key="2">
    <source>
        <dbReference type="Proteomes" id="UP000770717"/>
    </source>
</evidence>
<sequence>MWRICYSEQSLELSESLLDVRVKQLLFPSFTFTLQLIRLLLRPSKTTCTWKLFNGHISCLTVASVACTAQKFPLKCRISFYYRSALQTIRP</sequence>
<reference evidence="1" key="1">
    <citation type="thesis" date="2020" institute="ProQuest LLC" country="789 East Eisenhower Parkway, Ann Arbor, MI, USA">
        <title>Comparative Genomics and Chromosome Evolution.</title>
        <authorList>
            <person name="Mudd A.B."/>
        </authorList>
    </citation>
    <scope>NUCLEOTIDE SEQUENCE</scope>
    <source>
        <strain evidence="1">HN-11 Male</strain>
        <tissue evidence="1">Kidney and liver</tissue>
    </source>
</reference>
<name>A0A8J6AZT5_ELECQ</name>
<keyword evidence="2" id="KW-1185">Reference proteome</keyword>